<comment type="caution">
    <text evidence="6">The sequence shown here is derived from an EMBL/GenBank/DDBJ whole genome shotgun (WGS) entry which is preliminary data.</text>
</comment>
<dbReference type="Gene3D" id="2.30.42.10">
    <property type="match status" value="1"/>
</dbReference>
<sequence>MNFIVAAVNGTHIYQVEPKSPPKLVQSLPRAQPGHPECLVPHAGSGLLAMLQPNGLVGIWDTAMAAMGAPCEVPGQGPIARCYFSSGASFLVTWEHMTSLRMEGKGKGPKGKGSPAFGRAENLSVWALTRRPPQQKDLEVTIQKDGTLKLGINVDHLDGKSGLLLRRVDPEGLVHQHNLQVLKSSPEQMLLPGDQVLAVNEVASSDAQALSEEIQRSATLRLRLKRGSGWLFAHALARFFAPHISPLRWPPIQWTSTERFALRLVTDEVLVLDGQKPSQLLSRIQVQHLSQLMISPSFTAVEGANRSCYFATFSPAPSSCGPAMVRVFSDCAKTARPVLTKGLFSSAAWVTMKWEPSEGKDLLLLVHSSELTEEDLAFRTLHGHGANGLYLLRAEGSREPVTVLTTSEDVLLDVEWCRGADVSAMRRIVTLLGPQPATVALVLYAPGKPIQRVSLDACMHGVRNSISCDNFGRSFCIHVQSERGMGLSNEADSADIFDLRPEPADAVAHRCAVHVPPREREHVGPSVSSVLFSPNGRVLLANVQIEMSSELRCISALDGRQLFSVRFEGICSAM</sequence>
<evidence type="ECO:0000313" key="9">
    <source>
        <dbReference type="Proteomes" id="UP001152797"/>
    </source>
</evidence>
<dbReference type="InterPro" id="IPR011387">
    <property type="entry name" value="TIF2A"/>
</dbReference>
<evidence type="ECO:0000259" key="5">
    <source>
        <dbReference type="PROSITE" id="PS50106"/>
    </source>
</evidence>
<reference evidence="7" key="2">
    <citation type="submission" date="2024-04" db="EMBL/GenBank/DDBJ databases">
        <authorList>
            <person name="Chen Y."/>
            <person name="Shah S."/>
            <person name="Dougan E. K."/>
            <person name="Thang M."/>
            <person name="Chan C."/>
        </authorList>
    </citation>
    <scope>NUCLEOTIDE SEQUENCE [LARGE SCALE GENOMIC DNA]</scope>
</reference>
<dbReference type="CDD" id="cd00136">
    <property type="entry name" value="PDZ_canonical"/>
    <property type="match status" value="1"/>
</dbReference>
<keyword evidence="1" id="KW-0396">Initiation factor</keyword>
<dbReference type="PROSITE" id="PS50106">
    <property type="entry name" value="PDZ"/>
    <property type="match status" value="1"/>
</dbReference>
<evidence type="ECO:0000256" key="3">
    <source>
        <dbReference type="ARBA" id="ARBA00022737"/>
    </source>
</evidence>
<dbReference type="GO" id="GO:0022627">
    <property type="term" value="C:cytosolic small ribosomal subunit"/>
    <property type="evidence" value="ECO:0007669"/>
    <property type="project" value="TreeGrafter"/>
</dbReference>
<evidence type="ECO:0000313" key="8">
    <source>
        <dbReference type="EMBL" id="CAL4796178.1"/>
    </source>
</evidence>
<dbReference type="GO" id="GO:0043022">
    <property type="term" value="F:ribosome binding"/>
    <property type="evidence" value="ECO:0007669"/>
    <property type="project" value="TreeGrafter"/>
</dbReference>
<dbReference type="SUPFAM" id="SSF50156">
    <property type="entry name" value="PDZ domain-like"/>
    <property type="match status" value="1"/>
</dbReference>
<dbReference type="InterPro" id="IPR036034">
    <property type="entry name" value="PDZ_sf"/>
</dbReference>
<dbReference type="EMBL" id="CAMXCT030004408">
    <property type="protein sequence ID" value="CAL4796178.1"/>
    <property type="molecule type" value="Genomic_DNA"/>
</dbReference>
<keyword evidence="9" id="KW-1185">Reference proteome</keyword>
<dbReference type="OrthoDB" id="2194683at2759"/>
<keyword evidence="3" id="KW-0677">Repeat</keyword>
<name>A0A9P1DFW2_9DINO</name>
<dbReference type="GO" id="GO:0003729">
    <property type="term" value="F:mRNA binding"/>
    <property type="evidence" value="ECO:0007669"/>
    <property type="project" value="TreeGrafter"/>
</dbReference>
<dbReference type="InterPro" id="IPR001478">
    <property type="entry name" value="PDZ"/>
</dbReference>
<proteinExistence type="predicted"/>
<dbReference type="PANTHER" id="PTHR13227:SF0">
    <property type="entry name" value="EUKARYOTIC TRANSLATION INITIATION FACTOR 2A"/>
    <property type="match status" value="1"/>
</dbReference>
<keyword evidence="4" id="KW-0648">Protein biosynthesis</keyword>
<protein>
    <submittedName>
        <fullName evidence="8">PDZ domain-containing protein</fullName>
    </submittedName>
</protein>
<reference evidence="6" key="1">
    <citation type="submission" date="2022-10" db="EMBL/GenBank/DDBJ databases">
        <authorList>
            <person name="Chen Y."/>
            <person name="Dougan E. K."/>
            <person name="Chan C."/>
            <person name="Rhodes N."/>
            <person name="Thang M."/>
        </authorList>
    </citation>
    <scope>NUCLEOTIDE SEQUENCE</scope>
</reference>
<dbReference type="GO" id="GO:0003743">
    <property type="term" value="F:translation initiation factor activity"/>
    <property type="evidence" value="ECO:0007669"/>
    <property type="project" value="UniProtKB-KW"/>
</dbReference>
<dbReference type="Proteomes" id="UP001152797">
    <property type="component" value="Unassembled WGS sequence"/>
</dbReference>
<evidence type="ECO:0000313" key="6">
    <source>
        <dbReference type="EMBL" id="CAI4008866.1"/>
    </source>
</evidence>
<feature type="domain" description="PDZ" evidence="5">
    <location>
        <begin position="139"/>
        <end position="226"/>
    </location>
</feature>
<gene>
    <name evidence="6" type="ORF">C1SCF055_LOCUS34264</name>
</gene>
<dbReference type="PANTHER" id="PTHR13227">
    <property type="entry name" value="EUKARYOTIC TRANSLATION INITIATION FACTOR 2A"/>
    <property type="match status" value="1"/>
</dbReference>
<organism evidence="6">
    <name type="scientific">Cladocopium goreaui</name>
    <dbReference type="NCBI Taxonomy" id="2562237"/>
    <lineage>
        <taxon>Eukaryota</taxon>
        <taxon>Sar</taxon>
        <taxon>Alveolata</taxon>
        <taxon>Dinophyceae</taxon>
        <taxon>Suessiales</taxon>
        <taxon>Symbiodiniaceae</taxon>
        <taxon>Cladocopium</taxon>
    </lineage>
</organism>
<evidence type="ECO:0000313" key="7">
    <source>
        <dbReference type="EMBL" id="CAL1162241.1"/>
    </source>
</evidence>
<feature type="non-terminal residue" evidence="6">
    <location>
        <position position="1"/>
    </location>
</feature>
<dbReference type="EMBL" id="CAMXCT020004408">
    <property type="protein sequence ID" value="CAL1162241.1"/>
    <property type="molecule type" value="Genomic_DNA"/>
</dbReference>
<keyword evidence="2" id="KW-0853">WD repeat</keyword>
<evidence type="ECO:0000256" key="4">
    <source>
        <dbReference type="ARBA" id="ARBA00022917"/>
    </source>
</evidence>
<evidence type="ECO:0000256" key="1">
    <source>
        <dbReference type="ARBA" id="ARBA00022540"/>
    </source>
</evidence>
<evidence type="ECO:0000256" key="2">
    <source>
        <dbReference type="ARBA" id="ARBA00022574"/>
    </source>
</evidence>
<dbReference type="GO" id="GO:0000049">
    <property type="term" value="F:tRNA binding"/>
    <property type="evidence" value="ECO:0007669"/>
    <property type="project" value="TreeGrafter"/>
</dbReference>
<dbReference type="EMBL" id="CAMXCT010004408">
    <property type="protein sequence ID" value="CAI4008866.1"/>
    <property type="molecule type" value="Genomic_DNA"/>
</dbReference>
<dbReference type="AlphaFoldDB" id="A0A9P1DFW2"/>
<accession>A0A9P1DFW2</accession>